<name>A0ABS3WV70_9ACTN</name>
<accession>A0ABS3WV70</accession>
<gene>
    <name evidence="3" type="ORF">JW592_15915</name>
</gene>
<dbReference type="InterPro" id="IPR027383">
    <property type="entry name" value="Znf_put"/>
</dbReference>
<feature type="compositionally biased region" description="Basic and acidic residues" evidence="1">
    <location>
        <begin position="99"/>
        <end position="110"/>
    </location>
</feature>
<dbReference type="Proteomes" id="UP001518976">
    <property type="component" value="Unassembled WGS sequence"/>
</dbReference>
<dbReference type="InterPro" id="IPR024020">
    <property type="entry name" value="Anit_sigma_mycothiol_RsrA"/>
</dbReference>
<keyword evidence="4" id="KW-1185">Reference proteome</keyword>
<reference evidence="3 4" key="1">
    <citation type="submission" date="2021-02" db="EMBL/GenBank/DDBJ databases">
        <title>Streptomyces spirodelae sp. nov., isolated from duckweed.</title>
        <authorList>
            <person name="Saimee Y."/>
            <person name="Duangmal K."/>
        </authorList>
    </citation>
    <scope>NUCLEOTIDE SEQUENCE [LARGE SCALE GENOMIC DNA]</scope>
    <source>
        <strain evidence="3 4">DW4-2</strain>
    </source>
</reference>
<proteinExistence type="predicted"/>
<dbReference type="RefSeq" id="WP_209265733.1">
    <property type="nucleotide sequence ID" value="NZ_JAFFZN010000013.1"/>
</dbReference>
<dbReference type="NCBIfam" id="TIGR03988">
    <property type="entry name" value="antisig_RsrA"/>
    <property type="match status" value="1"/>
</dbReference>
<sequence length="130" mass="14294">MSCGEPHETDCSEVLDHLYEYLDQEMPDGDCAKFKEHFDECSPCFEKYGLEREVKKLVKRCCGHDDVPSDLRAKVMGRIEVIRQGQGQGPGEGDTAQGEELRSASGEDTRPAAGKETVDAVGSEDDKNPA</sequence>
<protein>
    <submittedName>
        <fullName evidence="3">Mycothiol system anti-sigma-R factor</fullName>
    </submittedName>
</protein>
<dbReference type="Pfam" id="PF13490">
    <property type="entry name" value="zf-HC2"/>
    <property type="match status" value="1"/>
</dbReference>
<comment type="caution">
    <text evidence="3">The sequence shown here is derived from an EMBL/GenBank/DDBJ whole genome shotgun (WGS) entry which is preliminary data.</text>
</comment>
<dbReference type="EMBL" id="JAFFZN010000013">
    <property type="protein sequence ID" value="MBO8186939.1"/>
    <property type="molecule type" value="Genomic_DNA"/>
</dbReference>
<feature type="domain" description="Putative zinc-finger" evidence="2">
    <location>
        <begin position="11"/>
        <end position="44"/>
    </location>
</feature>
<evidence type="ECO:0000313" key="3">
    <source>
        <dbReference type="EMBL" id="MBO8186939.1"/>
    </source>
</evidence>
<organism evidence="3 4">
    <name type="scientific">Streptomyces spirodelae</name>
    <dbReference type="NCBI Taxonomy" id="2812904"/>
    <lineage>
        <taxon>Bacteria</taxon>
        <taxon>Bacillati</taxon>
        <taxon>Actinomycetota</taxon>
        <taxon>Actinomycetes</taxon>
        <taxon>Kitasatosporales</taxon>
        <taxon>Streptomycetaceae</taxon>
        <taxon>Streptomyces</taxon>
    </lineage>
</organism>
<feature type="region of interest" description="Disordered" evidence="1">
    <location>
        <begin position="83"/>
        <end position="130"/>
    </location>
</feature>
<evidence type="ECO:0000256" key="1">
    <source>
        <dbReference type="SAM" id="MobiDB-lite"/>
    </source>
</evidence>
<evidence type="ECO:0000259" key="2">
    <source>
        <dbReference type="Pfam" id="PF13490"/>
    </source>
</evidence>
<evidence type="ECO:0000313" key="4">
    <source>
        <dbReference type="Proteomes" id="UP001518976"/>
    </source>
</evidence>